<sequence>MTGGTFSTQAHYAYEALKATCREQVNKIEALEKKIKGLEESLEICYDGNNDLLMQLNDRNEKIQALSHQNDTLLQELHSVWQMTGSQE</sequence>
<keyword evidence="1" id="KW-0175">Coiled coil</keyword>
<gene>
    <name evidence="2" type="ORF">UFOVP75_172</name>
</gene>
<name>A0A6J5L676_9CAUD</name>
<dbReference type="EMBL" id="LR796209">
    <property type="protein sequence ID" value="CAB4127389.1"/>
    <property type="molecule type" value="Genomic_DNA"/>
</dbReference>
<evidence type="ECO:0000313" key="2">
    <source>
        <dbReference type="EMBL" id="CAB4127389.1"/>
    </source>
</evidence>
<feature type="coiled-coil region" evidence="1">
    <location>
        <begin position="14"/>
        <end position="76"/>
    </location>
</feature>
<organism evidence="2">
    <name type="scientific">uncultured Caudovirales phage</name>
    <dbReference type="NCBI Taxonomy" id="2100421"/>
    <lineage>
        <taxon>Viruses</taxon>
        <taxon>Duplodnaviria</taxon>
        <taxon>Heunggongvirae</taxon>
        <taxon>Uroviricota</taxon>
        <taxon>Caudoviricetes</taxon>
        <taxon>Peduoviridae</taxon>
        <taxon>Maltschvirus</taxon>
        <taxon>Maltschvirus maltsch</taxon>
    </lineage>
</organism>
<accession>A0A6J5L676</accession>
<protein>
    <submittedName>
        <fullName evidence="2">Uncharacterized protein</fullName>
    </submittedName>
</protein>
<proteinExistence type="predicted"/>
<evidence type="ECO:0000256" key="1">
    <source>
        <dbReference type="SAM" id="Coils"/>
    </source>
</evidence>
<dbReference type="SUPFAM" id="SSF90257">
    <property type="entry name" value="Myosin rod fragments"/>
    <property type="match status" value="1"/>
</dbReference>
<reference evidence="2" key="1">
    <citation type="submission" date="2020-04" db="EMBL/GenBank/DDBJ databases">
        <authorList>
            <person name="Chiriac C."/>
            <person name="Salcher M."/>
            <person name="Ghai R."/>
            <person name="Kavagutti S V."/>
        </authorList>
    </citation>
    <scope>NUCLEOTIDE SEQUENCE</scope>
</reference>